<comment type="similarity">
    <text evidence="2 3">Belongs to the Dps family.</text>
</comment>
<accession>D1B395</accession>
<dbReference type="HOGENOM" id="CLU_098183_2_2_7"/>
<comment type="subcellular location">
    <subcellularLocation>
        <location evidence="1">Cytoplasm</location>
    </subcellularLocation>
</comment>
<dbReference type="Gene3D" id="1.20.1260.10">
    <property type="match status" value="1"/>
</dbReference>
<dbReference type="Proteomes" id="UP000002222">
    <property type="component" value="Chromosome"/>
</dbReference>
<dbReference type="InterPro" id="IPR009078">
    <property type="entry name" value="Ferritin-like_SF"/>
</dbReference>
<dbReference type="InterPro" id="IPR012347">
    <property type="entry name" value="Ferritin-like"/>
</dbReference>
<evidence type="ECO:0000256" key="1">
    <source>
        <dbReference type="ARBA" id="ARBA00004496"/>
    </source>
</evidence>
<dbReference type="CDD" id="cd01043">
    <property type="entry name" value="DPS"/>
    <property type="match status" value="1"/>
</dbReference>
<organism evidence="5 6">
    <name type="scientific">Sulfurospirillum deleyianum (strain ATCC 51133 / DSM 6946 / 5175)</name>
    <dbReference type="NCBI Taxonomy" id="525898"/>
    <lineage>
        <taxon>Bacteria</taxon>
        <taxon>Pseudomonadati</taxon>
        <taxon>Campylobacterota</taxon>
        <taxon>Epsilonproteobacteria</taxon>
        <taxon>Campylobacterales</taxon>
        <taxon>Sulfurospirillaceae</taxon>
        <taxon>Sulfurospirillum</taxon>
    </lineage>
</organism>
<dbReference type="KEGG" id="sdl:Sdel_1549"/>
<name>D1B395_SULD5</name>
<dbReference type="AlphaFoldDB" id="D1B395"/>
<gene>
    <name evidence="5" type="ordered locus">Sdel_1549</name>
</gene>
<dbReference type="eggNOG" id="COG0783">
    <property type="taxonomic scope" value="Bacteria"/>
</dbReference>
<dbReference type="InterPro" id="IPR023188">
    <property type="entry name" value="DPS_DNA-bd_CS"/>
</dbReference>
<dbReference type="PIRSF" id="PIRSF005900">
    <property type="entry name" value="Dps"/>
    <property type="match status" value="1"/>
</dbReference>
<dbReference type="PROSITE" id="PS00818">
    <property type="entry name" value="DPS_1"/>
    <property type="match status" value="1"/>
</dbReference>
<reference evidence="6" key="1">
    <citation type="submission" date="2009-11" db="EMBL/GenBank/DDBJ databases">
        <title>The complete genome of Sulfurospirillum deleyianum DSM 6946.</title>
        <authorList>
            <consortium name="US DOE Joint Genome Institute (JGI-PGF)"/>
            <person name="Lucas S."/>
            <person name="Copeland A."/>
            <person name="Lapidus A."/>
            <person name="Glavina del Rio T."/>
            <person name="Dalin E."/>
            <person name="Tice H."/>
            <person name="Bruce D."/>
            <person name="Goodwin L."/>
            <person name="Pitluck S."/>
            <person name="Kyrpides N."/>
            <person name="Mavromatis K."/>
            <person name="Ivanova N."/>
            <person name="Ovchinnikova G."/>
            <person name="Munk A.C."/>
            <person name="Lu M."/>
            <person name="Brettin T."/>
            <person name="Detter J.C."/>
            <person name="Han C."/>
            <person name="Tapia R."/>
            <person name="Larimer F."/>
            <person name="Land M."/>
            <person name="Hauser L."/>
            <person name="Markowitz V."/>
            <person name="Cheng J.F."/>
            <person name="Hugenholtz P."/>
            <person name="Woyke T."/>
            <person name="Wu D."/>
            <person name="Aumann P."/>
            <person name="Schneider S."/>
            <person name="Lang E."/>
            <person name="Spring S."/>
            <person name="Klenk H.P."/>
            <person name="Eisen J.A."/>
        </authorList>
    </citation>
    <scope>NUCLEOTIDE SEQUENCE [LARGE SCALE GENOMIC DNA]</scope>
    <source>
        <strain evidence="6">ATCC 51133 / DSM 6946 / 5175</strain>
    </source>
</reference>
<evidence type="ECO:0000256" key="2">
    <source>
        <dbReference type="ARBA" id="ARBA00009497"/>
    </source>
</evidence>
<evidence type="ECO:0000259" key="4">
    <source>
        <dbReference type="Pfam" id="PF00210"/>
    </source>
</evidence>
<dbReference type="GO" id="GO:0016722">
    <property type="term" value="F:oxidoreductase activity, acting on metal ions"/>
    <property type="evidence" value="ECO:0007669"/>
    <property type="project" value="InterPro"/>
</dbReference>
<protein>
    <submittedName>
        <fullName evidence="5">Ferritin Dps family protein</fullName>
    </submittedName>
</protein>
<evidence type="ECO:0000313" key="5">
    <source>
        <dbReference type="EMBL" id="ACZ12565.1"/>
    </source>
</evidence>
<proteinExistence type="inferred from homology"/>
<feature type="domain" description="Ferritin/DPS" evidence="4">
    <location>
        <begin position="5"/>
        <end position="144"/>
    </location>
</feature>
<dbReference type="Pfam" id="PF00210">
    <property type="entry name" value="Ferritin"/>
    <property type="match status" value="1"/>
</dbReference>
<evidence type="ECO:0000313" key="6">
    <source>
        <dbReference type="Proteomes" id="UP000002222"/>
    </source>
</evidence>
<dbReference type="InterPro" id="IPR008331">
    <property type="entry name" value="Ferritin_DPS_dom"/>
</dbReference>
<dbReference type="RefSeq" id="WP_012857315.1">
    <property type="nucleotide sequence ID" value="NC_013512.1"/>
</dbReference>
<dbReference type="EMBL" id="CP001816">
    <property type="protein sequence ID" value="ACZ12565.1"/>
    <property type="molecule type" value="Genomic_DNA"/>
</dbReference>
<evidence type="ECO:0000256" key="3">
    <source>
        <dbReference type="RuleBase" id="RU003875"/>
    </source>
</evidence>
<dbReference type="GO" id="GO:0005737">
    <property type="term" value="C:cytoplasm"/>
    <property type="evidence" value="ECO:0007669"/>
    <property type="project" value="UniProtKB-SubCell"/>
</dbReference>
<dbReference type="SUPFAM" id="SSF47240">
    <property type="entry name" value="Ferritin-like"/>
    <property type="match status" value="1"/>
</dbReference>
<dbReference type="InterPro" id="IPR002177">
    <property type="entry name" value="DPS_DNA-bd"/>
</dbReference>
<keyword evidence="6" id="KW-1185">Reference proteome</keyword>
<dbReference type="STRING" id="525898.Sdel_1549"/>
<sequence length="145" mass="16689">MSKVIKQLQEIQANSHVLYVTFHNYHWNVKGMQFFPVHEMTEKLYDAMSEIFDDTAERILQLGGKPLVTLSEIVEASTLKEETKNSFEAKEVISHVVKALEAMHAEWVKLSKLAEEVRDTTTMAMADEKVAELEKQLWMYQATLA</sequence>
<dbReference type="GO" id="GO:0008199">
    <property type="term" value="F:ferric iron binding"/>
    <property type="evidence" value="ECO:0007669"/>
    <property type="project" value="InterPro"/>
</dbReference>
<dbReference type="OrthoDB" id="9797687at2"/>
<dbReference type="PANTHER" id="PTHR42932:SF1">
    <property type="entry name" value="GENERAL STRESS PROTEIN 20U"/>
    <property type="match status" value="1"/>
</dbReference>
<dbReference type="PANTHER" id="PTHR42932">
    <property type="entry name" value="GENERAL STRESS PROTEIN 20U"/>
    <property type="match status" value="1"/>
</dbReference>
<reference evidence="5 6" key="2">
    <citation type="journal article" date="2010" name="Stand. Genomic Sci.">
        <title>Complete genome sequence of Sulfurospirillum deleyianum type strain (5175).</title>
        <authorList>
            <person name="Sikorski J."/>
            <person name="Lapidus A."/>
            <person name="Copeland A."/>
            <person name="Glavina Del Rio T."/>
            <person name="Nolan M."/>
            <person name="Lucas S."/>
            <person name="Chen F."/>
            <person name="Tice H."/>
            <person name="Cheng J.F."/>
            <person name="Saunders E."/>
            <person name="Bruce D."/>
            <person name="Goodwin L."/>
            <person name="Pitluck S."/>
            <person name="Ovchinnikova G."/>
            <person name="Pati A."/>
            <person name="Ivanova N."/>
            <person name="Mavromatis K."/>
            <person name="Chen A."/>
            <person name="Palaniappan K."/>
            <person name="Chain P."/>
            <person name="Land M."/>
            <person name="Hauser L."/>
            <person name="Chang Y.J."/>
            <person name="Jeffries C.D."/>
            <person name="Brettin T."/>
            <person name="Detter J.C."/>
            <person name="Han C."/>
            <person name="Rohde M."/>
            <person name="Lang E."/>
            <person name="Spring S."/>
            <person name="Goker M."/>
            <person name="Bristow J."/>
            <person name="Eisen J.A."/>
            <person name="Markowitz V."/>
            <person name="Hugenholtz P."/>
            <person name="Kyrpides N.C."/>
            <person name="Klenk H.P."/>
        </authorList>
    </citation>
    <scope>NUCLEOTIDE SEQUENCE [LARGE SCALE GENOMIC DNA]</scope>
    <source>
        <strain evidence="6">ATCC 51133 / DSM 6946 / 5175</strain>
    </source>
</reference>
<dbReference type="PRINTS" id="PR01346">
    <property type="entry name" value="HELNAPAPROT"/>
</dbReference>